<dbReference type="GO" id="GO:0070007">
    <property type="term" value="F:glutamic-type endopeptidase activity"/>
    <property type="evidence" value="ECO:0007669"/>
    <property type="project" value="InterPro"/>
</dbReference>
<evidence type="ECO:0000313" key="1">
    <source>
        <dbReference type="EMBL" id="KAK2605065.1"/>
    </source>
</evidence>
<gene>
    <name evidence="1" type="ORF">N8I77_007941</name>
</gene>
<dbReference type="EMBL" id="JAUJFL010000004">
    <property type="protein sequence ID" value="KAK2605065.1"/>
    <property type="molecule type" value="Genomic_DNA"/>
</dbReference>
<reference evidence="1" key="1">
    <citation type="submission" date="2023-06" db="EMBL/GenBank/DDBJ databases">
        <authorList>
            <person name="Noh H."/>
        </authorList>
    </citation>
    <scope>NUCLEOTIDE SEQUENCE</scope>
    <source>
        <strain evidence="1">DUCC20226</strain>
    </source>
</reference>
<accession>A0AAD9W4L4</accession>
<keyword evidence="2" id="KW-1185">Reference proteome</keyword>
<dbReference type="Pfam" id="PF01828">
    <property type="entry name" value="Peptidase_A4"/>
    <property type="match status" value="1"/>
</dbReference>
<comment type="caution">
    <text evidence="1">The sequence shown here is derived from an EMBL/GenBank/DDBJ whole genome shotgun (WGS) entry which is preliminary data.</text>
</comment>
<name>A0AAD9W4L4_PHOAM</name>
<dbReference type="AlphaFoldDB" id="A0AAD9W4L4"/>
<sequence length="111" mass="12105">MSFRPGDRVQLSLGIDLGGTEGTMTARNLNTGQSRSFTLSNNSFTCRSIVEWMSEEFFFSNADLSGMELQFDDCLYSRNGGTAIGGLSSSTLYNQGCTAEKEDDGSLLIIY</sequence>
<dbReference type="InterPro" id="IPR000250">
    <property type="entry name" value="Peptidase_G1"/>
</dbReference>
<dbReference type="Proteomes" id="UP001265746">
    <property type="component" value="Unassembled WGS sequence"/>
</dbReference>
<protein>
    <submittedName>
        <fullName evidence="1">Uncharacterized protein</fullName>
    </submittedName>
</protein>
<dbReference type="Gene3D" id="2.60.120.700">
    <property type="entry name" value="Peptidase G1"/>
    <property type="match status" value="1"/>
</dbReference>
<dbReference type="GO" id="GO:0006508">
    <property type="term" value="P:proteolysis"/>
    <property type="evidence" value="ECO:0007669"/>
    <property type="project" value="InterPro"/>
</dbReference>
<proteinExistence type="predicted"/>
<evidence type="ECO:0000313" key="2">
    <source>
        <dbReference type="Proteomes" id="UP001265746"/>
    </source>
</evidence>
<dbReference type="InterPro" id="IPR038656">
    <property type="entry name" value="Peptidase_G1_sf"/>
</dbReference>
<organism evidence="1 2">
    <name type="scientific">Phomopsis amygdali</name>
    <name type="common">Fusicoccum amygdali</name>
    <dbReference type="NCBI Taxonomy" id="1214568"/>
    <lineage>
        <taxon>Eukaryota</taxon>
        <taxon>Fungi</taxon>
        <taxon>Dikarya</taxon>
        <taxon>Ascomycota</taxon>
        <taxon>Pezizomycotina</taxon>
        <taxon>Sordariomycetes</taxon>
        <taxon>Sordariomycetidae</taxon>
        <taxon>Diaporthales</taxon>
        <taxon>Diaporthaceae</taxon>
        <taxon>Diaporthe</taxon>
    </lineage>
</organism>